<name>A0A699YVF3_HAELA</name>
<dbReference type="GO" id="GO:0015918">
    <property type="term" value="P:sterol transport"/>
    <property type="evidence" value="ECO:0007669"/>
    <property type="project" value="TreeGrafter"/>
</dbReference>
<dbReference type="Proteomes" id="UP000485058">
    <property type="component" value="Unassembled WGS sequence"/>
</dbReference>
<dbReference type="InterPro" id="IPR053958">
    <property type="entry name" value="HMGCR/SNAP/NPC1-like_SSD"/>
</dbReference>
<protein>
    <submittedName>
        <fullName evidence="2">SSD domain-containing protein</fullName>
    </submittedName>
</protein>
<organism evidence="2 3">
    <name type="scientific">Haematococcus lacustris</name>
    <name type="common">Green alga</name>
    <name type="synonym">Haematococcus pluvialis</name>
    <dbReference type="NCBI Taxonomy" id="44745"/>
    <lineage>
        <taxon>Eukaryota</taxon>
        <taxon>Viridiplantae</taxon>
        <taxon>Chlorophyta</taxon>
        <taxon>core chlorophytes</taxon>
        <taxon>Chlorophyceae</taxon>
        <taxon>CS clade</taxon>
        <taxon>Chlamydomonadales</taxon>
        <taxon>Haematococcaceae</taxon>
        <taxon>Haematococcus</taxon>
    </lineage>
</organism>
<accession>A0A699YVF3</accession>
<feature type="non-terminal residue" evidence="2">
    <location>
        <position position="1"/>
    </location>
</feature>
<dbReference type="Pfam" id="PF12349">
    <property type="entry name" value="Sterol-sensing"/>
    <property type="match status" value="1"/>
</dbReference>
<dbReference type="GO" id="GO:0016020">
    <property type="term" value="C:membrane"/>
    <property type="evidence" value="ECO:0007669"/>
    <property type="project" value="TreeGrafter"/>
</dbReference>
<sequence length="122" mass="12981">VIPFLVLAVGVDNMFVLAHALQRQGQALPLAERVAAALSAAGPSITLAACCELLAFIAIGLDFVLQVTVFVSCLALDAHRVEQHRVDCAPCIFIRPRAQPLHATRSYGGYEAGSEDAPPHLH</sequence>
<dbReference type="SUPFAM" id="SSF82866">
    <property type="entry name" value="Multidrug efflux transporter AcrB transmembrane domain"/>
    <property type="match status" value="1"/>
</dbReference>
<keyword evidence="3" id="KW-1185">Reference proteome</keyword>
<evidence type="ECO:0000259" key="1">
    <source>
        <dbReference type="PROSITE" id="PS50156"/>
    </source>
</evidence>
<reference evidence="2 3" key="1">
    <citation type="submission" date="2020-02" db="EMBL/GenBank/DDBJ databases">
        <title>Draft genome sequence of Haematococcus lacustris strain NIES-144.</title>
        <authorList>
            <person name="Morimoto D."/>
            <person name="Nakagawa S."/>
            <person name="Yoshida T."/>
            <person name="Sawayama S."/>
        </authorList>
    </citation>
    <scope>NUCLEOTIDE SEQUENCE [LARGE SCALE GENOMIC DNA]</scope>
    <source>
        <strain evidence="2 3">NIES-144</strain>
    </source>
</reference>
<comment type="caution">
    <text evidence="2">The sequence shown here is derived from an EMBL/GenBank/DDBJ whole genome shotgun (WGS) entry which is preliminary data.</text>
</comment>
<evidence type="ECO:0000313" key="3">
    <source>
        <dbReference type="Proteomes" id="UP000485058"/>
    </source>
</evidence>
<proteinExistence type="predicted"/>
<dbReference type="PANTHER" id="PTHR45727">
    <property type="entry name" value="NPC INTRACELLULAR CHOLESTEROL TRANSPORTER 1"/>
    <property type="match status" value="1"/>
</dbReference>
<feature type="non-terminal residue" evidence="2">
    <location>
        <position position="122"/>
    </location>
</feature>
<evidence type="ECO:0000313" key="2">
    <source>
        <dbReference type="EMBL" id="GFH10996.1"/>
    </source>
</evidence>
<dbReference type="EMBL" id="BLLF01000365">
    <property type="protein sequence ID" value="GFH10996.1"/>
    <property type="molecule type" value="Genomic_DNA"/>
</dbReference>
<dbReference type="AlphaFoldDB" id="A0A699YVF3"/>
<dbReference type="PROSITE" id="PS50156">
    <property type="entry name" value="SSD"/>
    <property type="match status" value="1"/>
</dbReference>
<dbReference type="PANTHER" id="PTHR45727:SF2">
    <property type="entry name" value="NPC INTRACELLULAR CHOLESTEROL TRANSPORTER 1"/>
    <property type="match status" value="1"/>
</dbReference>
<dbReference type="GO" id="GO:0032934">
    <property type="term" value="F:sterol binding"/>
    <property type="evidence" value="ECO:0007669"/>
    <property type="project" value="TreeGrafter"/>
</dbReference>
<feature type="domain" description="SSD" evidence="1">
    <location>
        <begin position="1"/>
        <end position="70"/>
    </location>
</feature>
<dbReference type="InterPro" id="IPR000731">
    <property type="entry name" value="SSD"/>
</dbReference>
<gene>
    <name evidence="2" type="ORF">HaLaN_06417</name>
</gene>